<dbReference type="Gene3D" id="3.10.180.10">
    <property type="entry name" value="2,3-Dihydroxybiphenyl 1,2-Dioxygenase, domain 1"/>
    <property type="match status" value="1"/>
</dbReference>
<sequence>MIRGIHHTAISTGDLQRALAFYRDLLGFETVFEAGWPAGTEVADHITGLEGSSAQLAMLRAGNTFIELFQYGSPAPGPGDPDRPVCDHGITHICLDVTDVDAEYQRLTAAGMRFHCP</sequence>
<proteinExistence type="predicted"/>
<dbReference type="GO" id="GO:0046491">
    <property type="term" value="P:L-methylmalonyl-CoA metabolic process"/>
    <property type="evidence" value="ECO:0007669"/>
    <property type="project" value="TreeGrafter"/>
</dbReference>
<dbReference type="InterPro" id="IPR037523">
    <property type="entry name" value="VOC_core"/>
</dbReference>
<dbReference type="SUPFAM" id="SSF54593">
    <property type="entry name" value="Glyoxalase/Bleomycin resistance protein/Dihydroxybiphenyl dioxygenase"/>
    <property type="match status" value="1"/>
</dbReference>
<dbReference type="GO" id="GO:0004493">
    <property type="term" value="F:methylmalonyl-CoA epimerase activity"/>
    <property type="evidence" value="ECO:0007669"/>
    <property type="project" value="TreeGrafter"/>
</dbReference>
<accession>X0RKM0</accession>
<evidence type="ECO:0000313" key="3">
    <source>
        <dbReference type="EMBL" id="GAF69338.1"/>
    </source>
</evidence>
<keyword evidence="1" id="KW-0479">Metal-binding</keyword>
<dbReference type="InterPro" id="IPR051785">
    <property type="entry name" value="MMCE/EMCE_epimerase"/>
</dbReference>
<feature type="non-terminal residue" evidence="3">
    <location>
        <position position="117"/>
    </location>
</feature>
<dbReference type="PANTHER" id="PTHR43048">
    <property type="entry name" value="METHYLMALONYL-COA EPIMERASE"/>
    <property type="match status" value="1"/>
</dbReference>
<organism evidence="3">
    <name type="scientific">marine sediment metagenome</name>
    <dbReference type="NCBI Taxonomy" id="412755"/>
    <lineage>
        <taxon>unclassified sequences</taxon>
        <taxon>metagenomes</taxon>
        <taxon>ecological metagenomes</taxon>
    </lineage>
</organism>
<dbReference type="InterPro" id="IPR029068">
    <property type="entry name" value="Glyas_Bleomycin-R_OHBP_Dase"/>
</dbReference>
<dbReference type="EMBL" id="BARS01009060">
    <property type="protein sequence ID" value="GAF69338.1"/>
    <property type="molecule type" value="Genomic_DNA"/>
</dbReference>
<dbReference type="PROSITE" id="PS51819">
    <property type="entry name" value="VOC"/>
    <property type="match status" value="1"/>
</dbReference>
<protein>
    <recommendedName>
        <fullName evidence="2">VOC domain-containing protein</fullName>
    </recommendedName>
</protein>
<dbReference type="InterPro" id="IPR004360">
    <property type="entry name" value="Glyas_Fos-R_dOase_dom"/>
</dbReference>
<feature type="domain" description="VOC" evidence="2">
    <location>
        <begin position="4"/>
        <end position="117"/>
    </location>
</feature>
<comment type="caution">
    <text evidence="3">The sequence shown here is derived from an EMBL/GenBank/DDBJ whole genome shotgun (WGS) entry which is preliminary data.</text>
</comment>
<dbReference type="AlphaFoldDB" id="X0RKM0"/>
<evidence type="ECO:0000256" key="1">
    <source>
        <dbReference type="ARBA" id="ARBA00022723"/>
    </source>
</evidence>
<name>X0RKM0_9ZZZZ</name>
<reference evidence="3" key="1">
    <citation type="journal article" date="2014" name="Front. Microbiol.">
        <title>High frequency of phylogenetically diverse reductive dehalogenase-homologous genes in deep subseafloor sedimentary metagenomes.</title>
        <authorList>
            <person name="Kawai M."/>
            <person name="Futagami T."/>
            <person name="Toyoda A."/>
            <person name="Takaki Y."/>
            <person name="Nishi S."/>
            <person name="Hori S."/>
            <person name="Arai W."/>
            <person name="Tsubouchi T."/>
            <person name="Morono Y."/>
            <person name="Uchiyama I."/>
            <person name="Ito T."/>
            <person name="Fujiyama A."/>
            <person name="Inagaki F."/>
            <person name="Takami H."/>
        </authorList>
    </citation>
    <scope>NUCLEOTIDE SEQUENCE</scope>
    <source>
        <strain evidence="3">Expedition CK06-06</strain>
    </source>
</reference>
<evidence type="ECO:0000259" key="2">
    <source>
        <dbReference type="PROSITE" id="PS51819"/>
    </source>
</evidence>
<dbReference type="PANTHER" id="PTHR43048:SF3">
    <property type="entry name" value="METHYLMALONYL-COA EPIMERASE, MITOCHONDRIAL"/>
    <property type="match status" value="1"/>
</dbReference>
<gene>
    <name evidence="3" type="ORF">S01H1_17124</name>
</gene>
<dbReference type="Pfam" id="PF00903">
    <property type="entry name" value="Glyoxalase"/>
    <property type="match status" value="1"/>
</dbReference>
<dbReference type="GO" id="GO:0046872">
    <property type="term" value="F:metal ion binding"/>
    <property type="evidence" value="ECO:0007669"/>
    <property type="project" value="UniProtKB-KW"/>
</dbReference>